<accession>A0A975BR02</accession>
<organism evidence="1 2">
    <name type="scientific">Desulfonema magnum</name>
    <dbReference type="NCBI Taxonomy" id="45655"/>
    <lineage>
        <taxon>Bacteria</taxon>
        <taxon>Pseudomonadati</taxon>
        <taxon>Thermodesulfobacteriota</taxon>
        <taxon>Desulfobacteria</taxon>
        <taxon>Desulfobacterales</taxon>
        <taxon>Desulfococcaceae</taxon>
        <taxon>Desulfonema</taxon>
    </lineage>
</organism>
<sequence length="38" mass="4023">MQYKNSSLFDHDQKGGKTKPCKGGIFVAAGLQAPCQAP</sequence>
<reference evidence="1" key="1">
    <citation type="journal article" date="2021" name="Microb. Physiol.">
        <title>Proteogenomic Insights into the Physiology of Marine, Sulfate-Reducing, Filamentous Desulfonema limicola and Desulfonema magnum.</title>
        <authorList>
            <person name="Schnaars V."/>
            <person name="Wohlbrand L."/>
            <person name="Scheve S."/>
            <person name="Hinrichs C."/>
            <person name="Reinhardt R."/>
            <person name="Rabus R."/>
        </authorList>
    </citation>
    <scope>NUCLEOTIDE SEQUENCE</scope>
    <source>
        <strain evidence="1">4be13</strain>
    </source>
</reference>
<evidence type="ECO:0000313" key="1">
    <source>
        <dbReference type="EMBL" id="QTA90051.1"/>
    </source>
</evidence>
<gene>
    <name evidence="1" type="ORF">dnm_061110</name>
</gene>
<dbReference type="KEGG" id="dmm:dnm_061110"/>
<evidence type="ECO:0000313" key="2">
    <source>
        <dbReference type="Proteomes" id="UP000663722"/>
    </source>
</evidence>
<dbReference type="AlphaFoldDB" id="A0A975BR02"/>
<protein>
    <submittedName>
        <fullName evidence="1">Uncharacterized protein</fullName>
    </submittedName>
</protein>
<name>A0A975BR02_9BACT</name>
<dbReference type="EMBL" id="CP061800">
    <property type="protein sequence ID" value="QTA90051.1"/>
    <property type="molecule type" value="Genomic_DNA"/>
</dbReference>
<keyword evidence="2" id="KW-1185">Reference proteome</keyword>
<dbReference type="Proteomes" id="UP000663722">
    <property type="component" value="Chromosome"/>
</dbReference>
<proteinExistence type="predicted"/>